<reference evidence="2 3" key="1">
    <citation type="submission" date="2020-02" db="EMBL/GenBank/DDBJ databases">
        <authorList>
            <person name="Subbiah M."/>
            <person name="Call D."/>
        </authorList>
    </citation>
    <scope>NUCLEOTIDE SEQUENCE [LARGE SCALE GENOMIC DNA]</scope>
    <source>
        <strain evidence="2 3">8375wB1</strain>
    </source>
</reference>
<dbReference type="InterPro" id="IPR012432">
    <property type="entry name" value="DUF1627"/>
</dbReference>
<feature type="region of interest" description="Disordered" evidence="1">
    <location>
        <begin position="29"/>
        <end position="52"/>
    </location>
</feature>
<comment type="caution">
    <text evidence="2">The sequence shown here is derived from an EMBL/GenBank/DDBJ whole genome shotgun (WGS) entry which is preliminary data.</text>
</comment>
<protein>
    <submittedName>
        <fullName evidence="2">DUF1627 domain-containing protein</fullName>
    </submittedName>
</protein>
<accession>A0A8T6QEY5</accession>
<evidence type="ECO:0000256" key="1">
    <source>
        <dbReference type="SAM" id="MobiDB-lite"/>
    </source>
</evidence>
<feature type="compositionally biased region" description="Basic and acidic residues" evidence="1">
    <location>
        <begin position="33"/>
        <end position="48"/>
    </location>
</feature>
<organism evidence="2 3">
    <name type="scientific">Escherichia coli</name>
    <dbReference type="NCBI Taxonomy" id="562"/>
    <lineage>
        <taxon>Bacteria</taxon>
        <taxon>Pseudomonadati</taxon>
        <taxon>Pseudomonadota</taxon>
        <taxon>Gammaproteobacteria</taxon>
        <taxon>Enterobacterales</taxon>
        <taxon>Enterobacteriaceae</taxon>
        <taxon>Escherichia</taxon>
    </lineage>
</organism>
<dbReference type="Pfam" id="PF07789">
    <property type="entry name" value="DUF1627"/>
    <property type="match status" value="1"/>
</dbReference>
<proteinExistence type="predicted"/>
<feature type="non-terminal residue" evidence="2">
    <location>
        <position position="1"/>
    </location>
</feature>
<gene>
    <name evidence="2" type="ORF">G3W53_28435</name>
</gene>
<dbReference type="EMBL" id="JAAGYP010000336">
    <property type="protein sequence ID" value="NEN73877.1"/>
    <property type="molecule type" value="Genomic_DNA"/>
</dbReference>
<dbReference type="Proteomes" id="UP000471360">
    <property type="component" value="Unassembled WGS sequence"/>
</dbReference>
<name>A0A8T6QEY5_ECOLX</name>
<evidence type="ECO:0000313" key="3">
    <source>
        <dbReference type="Proteomes" id="UP000471360"/>
    </source>
</evidence>
<sequence length="137" mass="15096">KVASTLAMATGKVRLLRINHDGKFRYSLPDDGLPEKQKACSAMGRDDNPAPQPEAIKLAASVTAAEASTDNVADLIQSIPSFTERRHDDVVIPTPRAISAEIRRTEAKLKRLKKCREISRQVHKPGNRALWQGLSTE</sequence>
<evidence type="ECO:0000313" key="2">
    <source>
        <dbReference type="EMBL" id="NEN73877.1"/>
    </source>
</evidence>
<dbReference type="AlphaFoldDB" id="A0A8T6QEY5"/>